<keyword evidence="1" id="KW-0472">Membrane</keyword>
<name>A0A7H0LGS9_9SPHN</name>
<dbReference type="SUPFAM" id="SSF69572">
    <property type="entry name" value="Activating enzymes of the ubiquitin-like proteins"/>
    <property type="match status" value="1"/>
</dbReference>
<dbReference type="CDD" id="cd00757">
    <property type="entry name" value="ThiF_MoeB_HesA_family"/>
    <property type="match status" value="1"/>
</dbReference>
<dbReference type="GO" id="GO:0005737">
    <property type="term" value="C:cytoplasm"/>
    <property type="evidence" value="ECO:0007669"/>
    <property type="project" value="TreeGrafter"/>
</dbReference>
<keyword evidence="1" id="KW-0812">Transmembrane</keyword>
<keyword evidence="4" id="KW-1185">Reference proteome</keyword>
<dbReference type="GO" id="GO:0008641">
    <property type="term" value="F:ubiquitin-like modifier activating enzyme activity"/>
    <property type="evidence" value="ECO:0007669"/>
    <property type="project" value="InterPro"/>
</dbReference>
<organism evidence="3 4">
    <name type="scientific">Sphingomonas alpina</name>
    <dbReference type="NCBI Taxonomy" id="653931"/>
    <lineage>
        <taxon>Bacteria</taxon>
        <taxon>Pseudomonadati</taxon>
        <taxon>Pseudomonadota</taxon>
        <taxon>Alphaproteobacteria</taxon>
        <taxon>Sphingomonadales</taxon>
        <taxon>Sphingomonadaceae</taxon>
        <taxon>Sphingomonas</taxon>
    </lineage>
</organism>
<dbReference type="Gene3D" id="3.40.50.720">
    <property type="entry name" value="NAD(P)-binding Rossmann-like Domain"/>
    <property type="match status" value="1"/>
</dbReference>
<dbReference type="Proteomes" id="UP000516148">
    <property type="component" value="Chromosome"/>
</dbReference>
<protein>
    <submittedName>
        <fullName evidence="3">HesA/MoeB/ThiF family protein</fullName>
    </submittedName>
</protein>
<evidence type="ECO:0000313" key="4">
    <source>
        <dbReference type="Proteomes" id="UP000516148"/>
    </source>
</evidence>
<feature type="transmembrane region" description="Helical" evidence="1">
    <location>
        <begin position="341"/>
        <end position="360"/>
    </location>
</feature>
<evidence type="ECO:0000259" key="2">
    <source>
        <dbReference type="Pfam" id="PF00899"/>
    </source>
</evidence>
<dbReference type="GO" id="GO:0016779">
    <property type="term" value="F:nucleotidyltransferase activity"/>
    <property type="evidence" value="ECO:0007669"/>
    <property type="project" value="TreeGrafter"/>
</dbReference>
<sequence>MADYHLNPFCFVTDTPGGVILNAVPDLRVTFAHEHRAIVDVLIARASVSEQDMLKLIAPTRLRELVSKKVLLERPIEGLDGRYSRQLGYFSMTSDTPEAFGQALANAHVLILGVGAIGSHVLWNLAAIGVGRITILDFDVVEESNFNRQLMYTPADLGQLKVDVIADAIRKFNPEIEIVALNRKIESERDVSDLLDGVNLVVKAIDTPEESNNWVNSACVAARVPFVIGGFLDYVGVVGPNYIPGRSSCYACLGDPGQIRRLHGKGATFAPLTTTVASKIAMIAFKILIGDDENFADKIFSYDTRLGRWFVEDVIPAAQCPVCSSAPITRETIDPRRTNTILFRSLMTAAMLITVVLREYFGQELIGVLTFAAVLMSIPVIDAIQGHDAVRTRREFFVISAIYIGSSLLALILGAINHNDVMLPHSMAQLFDTVRAICIVVTQAAIGVTALFIGMCGLLEYAPKTLSFFNQDI</sequence>
<gene>
    <name evidence="3" type="ORF">H3Z74_19560</name>
</gene>
<evidence type="ECO:0000256" key="1">
    <source>
        <dbReference type="SAM" id="Phobius"/>
    </source>
</evidence>
<feature type="transmembrane region" description="Helical" evidence="1">
    <location>
        <begin position="366"/>
        <end position="384"/>
    </location>
</feature>
<dbReference type="RefSeq" id="WP_187761208.1">
    <property type="nucleotide sequence ID" value="NZ_CP061038.1"/>
</dbReference>
<dbReference type="PANTHER" id="PTHR10953">
    <property type="entry name" value="UBIQUITIN-ACTIVATING ENZYME E1"/>
    <property type="match status" value="1"/>
</dbReference>
<dbReference type="InterPro" id="IPR035985">
    <property type="entry name" value="Ubiquitin-activating_enz"/>
</dbReference>
<dbReference type="PANTHER" id="PTHR10953:SF102">
    <property type="entry name" value="ADENYLYLTRANSFERASE AND SULFURTRANSFERASE MOCS3"/>
    <property type="match status" value="1"/>
</dbReference>
<feature type="domain" description="THIF-type NAD/FAD binding fold" evidence="2">
    <location>
        <begin position="94"/>
        <end position="311"/>
    </location>
</feature>
<dbReference type="Pfam" id="PF00899">
    <property type="entry name" value="ThiF"/>
    <property type="match status" value="1"/>
</dbReference>
<reference evidence="3 4" key="1">
    <citation type="submission" date="2020-09" db="EMBL/GenBank/DDBJ databases">
        <title>Sphingomonas sp., a new species isolated from pork steak.</title>
        <authorList>
            <person name="Heidler von Heilborn D."/>
        </authorList>
    </citation>
    <scope>NUCLEOTIDE SEQUENCE [LARGE SCALE GENOMIC DNA]</scope>
    <source>
        <strain evidence="4">S8-3T</strain>
    </source>
</reference>
<dbReference type="EMBL" id="CP061038">
    <property type="protein sequence ID" value="QNQ08882.1"/>
    <property type="molecule type" value="Genomic_DNA"/>
</dbReference>
<keyword evidence="1" id="KW-1133">Transmembrane helix</keyword>
<feature type="transmembrane region" description="Helical" evidence="1">
    <location>
        <begin position="396"/>
        <end position="416"/>
    </location>
</feature>
<proteinExistence type="predicted"/>
<dbReference type="AlphaFoldDB" id="A0A7H0LGS9"/>
<dbReference type="KEGG" id="spap:H3Z74_19560"/>
<dbReference type="GO" id="GO:0004792">
    <property type="term" value="F:thiosulfate-cyanide sulfurtransferase activity"/>
    <property type="evidence" value="ECO:0007669"/>
    <property type="project" value="TreeGrafter"/>
</dbReference>
<feature type="transmembrane region" description="Helical" evidence="1">
    <location>
        <begin position="436"/>
        <end position="459"/>
    </location>
</feature>
<dbReference type="InterPro" id="IPR045886">
    <property type="entry name" value="ThiF/MoeB/HesA"/>
</dbReference>
<accession>A0A7H0LGS9</accession>
<evidence type="ECO:0000313" key="3">
    <source>
        <dbReference type="EMBL" id="QNQ08882.1"/>
    </source>
</evidence>
<dbReference type="InterPro" id="IPR000594">
    <property type="entry name" value="ThiF_NAD_FAD-bd"/>
</dbReference>